<keyword evidence="1" id="KW-0812">Transmembrane</keyword>
<dbReference type="PROSITE" id="PS51724">
    <property type="entry name" value="SPOR"/>
    <property type="match status" value="1"/>
</dbReference>
<evidence type="ECO:0000313" key="3">
    <source>
        <dbReference type="EMBL" id="MYM67328.1"/>
    </source>
</evidence>
<reference evidence="3 4" key="1">
    <citation type="submission" date="2019-12" db="EMBL/GenBank/DDBJ databases">
        <title>Novel species isolated from a subtropical stream in China.</title>
        <authorList>
            <person name="Lu H."/>
        </authorList>
    </citation>
    <scope>NUCLEOTIDE SEQUENCE [LARGE SCALE GENOMIC DNA]</scope>
    <source>
        <strain evidence="3 4">FT55W</strain>
    </source>
</reference>
<dbReference type="AlphaFoldDB" id="A0A7X4KCG6"/>
<comment type="caution">
    <text evidence="3">The sequence shown here is derived from an EMBL/GenBank/DDBJ whole genome shotgun (WGS) entry which is preliminary data.</text>
</comment>
<proteinExistence type="predicted"/>
<dbReference type="InterPro" id="IPR036680">
    <property type="entry name" value="SPOR-like_sf"/>
</dbReference>
<keyword evidence="1" id="KW-0472">Membrane</keyword>
<evidence type="ECO:0000313" key="4">
    <source>
        <dbReference type="Proteomes" id="UP000450012"/>
    </source>
</evidence>
<evidence type="ECO:0000259" key="2">
    <source>
        <dbReference type="PROSITE" id="PS51724"/>
    </source>
</evidence>
<accession>A0A7X4KCG6</accession>
<sequence>MEAETKKSLQVWLAIVPVIATLVSTLLVAWVGYTTSKEVALLERDAHKETVQLEQVKFREQQEARRLQFLEKQIPLLLSEKEIERKSAAAIVRLIYPSEAADIFSQVLPVATEATRPALQRDLQDAETLRAATADWAIVISGDKTLELAKKWTSNLANKGYSPVRIFLRDGFYRVTAGSYPSRLLAEQAAIALRPITRQDAYVIGVGTWCPGGRAQSAEGLELTACQSK</sequence>
<keyword evidence="1" id="KW-1133">Transmembrane helix</keyword>
<feature type="transmembrane region" description="Helical" evidence="1">
    <location>
        <begin position="12"/>
        <end position="33"/>
    </location>
</feature>
<dbReference type="RefSeq" id="WP_161013875.1">
    <property type="nucleotide sequence ID" value="NZ_WWCK01000003.1"/>
</dbReference>
<feature type="domain" description="SPOR" evidence="2">
    <location>
        <begin position="130"/>
        <end position="206"/>
    </location>
</feature>
<dbReference type="Pfam" id="PF05036">
    <property type="entry name" value="SPOR"/>
    <property type="match status" value="1"/>
</dbReference>
<dbReference type="EMBL" id="WWCK01000003">
    <property type="protein sequence ID" value="MYM67328.1"/>
    <property type="molecule type" value="Genomic_DNA"/>
</dbReference>
<name>A0A7X4KCG6_9BURK</name>
<dbReference type="Gene3D" id="3.30.70.1070">
    <property type="entry name" value="Sporulation related repeat"/>
    <property type="match status" value="1"/>
</dbReference>
<dbReference type="GO" id="GO:0042834">
    <property type="term" value="F:peptidoglycan binding"/>
    <property type="evidence" value="ECO:0007669"/>
    <property type="project" value="InterPro"/>
</dbReference>
<gene>
    <name evidence="3" type="ORF">GTP45_10845</name>
</gene>
<organism evidence="3 4">
    <name type="scientific">Duganella rivi</name>
    <dbReference type="NCBI Taxonomy" id="2666083"/>
    <lineage>
        <taxon>Bacteria</taxon>
        <taxon>Pseudomonadati</taxon>
        <taxon>Pseudomonadota</taxon>
        <taxon>Betaproteobacteria</taxon>
        <taxon>Burkholderiales</taxon>
        <taxon>Oxalobacteraceae</taxon>
        <taxon>Telluria group</taxon>
        <taxon>Duganella</taxon>
    </lineage>
</organism>
<keyword evidence="4" id="KW-1185">Reference proteome</keyword>
<dbReference type="InterPro" id="IPR007730">
    <property type="entry name" value="SPOR-like_dom"/>
</dbReference>
<dbReference type="Proteomes" id="UP000450012">
    <property type="component" value="Unassembled WGS sequence"/>
</dbReference>
<evidence type="ECO:0000256" key="1">
    <source>
        <dbReference type="SAM" id="Phobius"/>
    </source>
</evidence>
<protein>
    <recommendedName>
        <fullName evidence="2">SPOR domain-containing protein</fullName>
    </recommendedName>
</protein>